<dbReference type="AlphaFoldDB" id="A0A7W8CWM2"/>
<evidence type="ECO:0000313" key="2">
    <source>
        <dbReference type="Proteomes" id="UP000539953"/>
    </source>
</evidence>
<reference evidence="1 2" key="1">
    <citation type="submission" date="2020-08" db="EMBL/GenBank/DDBJ databases">
        <title>Genomic Encyclopedia of Type Strains, Phase IV (KMG-IV): sequencing the most valuable type-strain genomes for metagenomic binning, comparative biology and taxonomic classification.</title>
        <authorList>
            <person name="Goeker M."/>
        </authorList>
    </citation>
    <scope>NUCLEOTIDE SEQUENCE [LARGE SCALE GENOMIC DNA]</scope>
    <source>
        <strain evidence="1 2">DSM 25799</strain>
    </source>
</reference>
<name>A0A7W8CWM2_9FIRM</name>
<comment type="caution">
    <text evidence="1">The sequence shown here is derived from an EMBL/GenBank/DDBJ whole genome shotgun (WGS) entry which is preliminary data.</text>
</comment>
<gene>
    <name evidence="1" type="ORF">HNQ47_000705</name>
</gene>
<dbReference type="EMBL" id="JACHHK010000002">
    <property type="protein sequence ID" value="MBB5182686.1"/>
    <property type="molecule type" value="Genomic_DNA"/>
</dbReference>
<organism evidence="1 2">
    <name type="scientific">Catenisphaera adipataccumulans</name>
    <dbReference type="NCBI Taxonomy" id="700500"/>
    <lineage>
        <taxon>Bacteria</taxon>
        <taxon>Bacillati</taxon>
        <taxon>Bacillota</taxon>
        <taxon>Erysipelotrichia</taxon>
        <taxon>Erysipelotrichales</taxon>
        <taxon>Erysipelotrichaceae</taxon>
        <taxon>Catenisphaera</taxon>
    </lineage>
</organism>
<dbReference type="Proteomes" id="UP000539953">
    <property type="component" value="Unassembled WGS sequence"/>
</dbReference>
<proteinExistence type="predicted"/>
<keyword evidence="2" id="KW-1185">Reference proteome</keyword>
<dbReference type="RefSeq" id="WP_183327555.1">
    <property type="nucleotide sequence ID" value="NZ_JACHHK010000002.1"/>
</dbReference>
<protein>
    <submittedName>
        <fullName evidence="1">Uncharacterized protein</fullName>
    </submittedName>
</protein>
<accession>A0A7W8CWM2</accession>
<sequence length="57" mass="6547">MSNNGELEINEKAIDRLKKTIVIKENRNLKTGSLSDAQMVAWIKKKIEEEVKCCLNQ</sequence>
<evidence type="ECO:0000313" key="1">
    <source>
        <dbReference type="EMBL" id="MBB5182686.1"/>
    </source>
</evidence>